<keyword evidence="1" id="KW-0175">Coiled coil</keyword>
<dbReference type="Proteomes" id="UP000030699">
    <property type="component" value="Unassembled WGS sequence"/>
</dbReference>
<evidence type="ECO:0000256" key="2">
    <source>
        <dbReference type="SAM" id="MobiDB-lite"/>
    </source>
</evidence>
<organism evidence="3 4">
    <name type="scientific">Plasmodium falciparum MaliPS096_E11</name>
    <dbReference type="NCBI Taxonomy" id="1036727"/>
    <lineage>
        <taxon>Eukaryota</taxon>
        <taxon>Sar</taxon>
        <taxon>Alveolata</taxon>
        <taxon>Apicomplexa</taxon>
        <taxon>Aconoidasida</taxon>
        <taxon>Haemosporida</taxon>
        <taxon>Plasmodiidae</taxon>
        <taxon>Plasmodium</taxon>
        <taxon>Plasmodium (Laverania)</taxon>
    </lineage>
</organism>
<name>A0A024WNF0_PLAFA</name>
<dbReference type="EMBL" id="KI925583">
    <property type="protein sequence ID" value="ETW48235.1"/>
    <property type="molecule type" value="Genomic_DNA"/>
</dbReference>
<dbReference type="OrthoDB" id="386851at2759"/>
<evidence type="ECO:0000313" key="3">
    <source>
        <dbReference type="EMBL" id="ETW48235.1"/>
    </source>
</evidence>
<reference evidence="3 4" key="2">
    <citation type="submission" date="2013-02" db="EMBL/GenBank/DDBJ databases">
        <title>The Genome Sequence of Plasmodium falciparum MaliPS096_E11.</title>
        <authorList>
            <consortium name="The Broad Institute Genome Sequencing Platform"/>
            <consortium name="The Broad Institute Genome Sequencing Center for Infectious Disease"/>
            <person name="Neafsey D."/>
            <person name="Cheeseman I."/>
            <person name="Volkman S."/>
            <person name="Adams J."/>
            <person name="Walker B."/>
            <person name="Young S.K."/>
            <person name="Zeng Q."/>
            <person name="Gargeya S."/>
            <person name="Fitzgerald M."/>
            <person name="Haas B."/>
            <person name="Abouelleil A."/>
            <person name="Alvarado L."/>
            <person name="Arachchi H.M."/>
            <person name="Berlin A.M."/>
            <person name="Chapman S.B."/>
            <person name="Dewar J."/>
            <person name="Goldberg J."/>
            <person name="Griggs A."/>
            <person name="Gujja S."/>
            <person name="Hansen M."/>
            <person name="Howarth C."/>
            <person name="Imamovic A."/>
            <person name="Larimer J."/>
            <person name="McCowan C."/>
            <person name="Murphy C."/>
            <person name="Neiman D."/>
            <person name="Pearson M."/>
            <person name="Priest M."/>
            <person name="Roberts A."/>
            <person name="Saif S."/>
            <person name="Shea T."/>
            <person name="Sisk P."/>
            <person name="Sykes S."/>
            <person name="Wortman J."/>
            <person name="Nusbaum C."/>
            <person name="Birren B."/>
        </authorList>
    </citation>
    <scope>NUCLEOTIDE SEQUENCE [LARGE SCALE GENOMIC DNA]</scope>
    <source>
        <strain evidence="3 4">MaliPS096_E11</strain>
    </source>
</reference>
<feature type="region of interest" description="Disordered" evidence="2">
    <location>
        <begin position="644"/>
        <end position="681"/>
    </location>
</feature>
<feature type="compositionally biased region" description="Low complexity" evidence="2">
    <location>
        <begin position="105"/>
        <end position="124"/>
    </location>
</feature>
<proteinExistence type="predicted"/>
<feature type="compositionally biased region" description="Acidic residues" evidence="2">
    <location>
        <begin position="649"/>
        <end position="658"/>
    </location>
</feature>
<sequence>MNFFKKKKNDSINKRNAFIQNSMITKNKNDNIKNDDIFKDKNVGLLQHEERSLEKDGTIYNRKELEESVNSFLDNSYKENIRPYVEDKIQINKSNTDKTLKIDTNNNNNNNNSNNSHSNSNSNNYGNIPKEIKQYMDNSYASDYGMENYHEHMENQDISKNINDSSITHSKETTTILLNNEIENSIKKKESNHNHTTRHNNNNNNTSYITNNDDIIFNTQNQSKLKKNTVDNSLQYSDKINIVKDNQKDNISNDIHNYYNSKTSIKKNENKYNQNNFMEKNYNSIKGHDMSTLKFSTKYSHKDIHIKSKNDIKSNKDNNLSDMKDVYDNEKDEDVKKVNHLNDSIEFKKNNRRINTTQILNSSNKYQTEANENHISHNNNIGELMNSRNSNTNYVTSLNNMNDTNITKQIDNISISNNLNTHHFNDSKRSITYSNININEKSNFYEDSKKKKNIYSEYHNALNVSNKSIHINNNTSLIRSKNELMQGKNIKNSGSQNLELEETNEFKTNHLDDLTKNEANQNETIKNQKTFTNKRNSMIDSKKKYMNNISQDMYQSNHSNKSDWSIKKSNNNNNNQNILYRNDQNVNRTSINNIIINDDTLNVHNLENTNDMILENVDRYKKQHQNDITNSNRKCSLQNVLDNSTSYYNDDDNDDDNDDSKNKNFHLSNNSSHQKKKDSHEIKQNNNFLNSNKNLMNSTNSDIELLLNELSESTNSLLSSQKNTQVGNSKHFLTSQNGDNAKLSYLLQSNENINEELNNDIKEHTKEIEEKNNDMSYKTHNEDSQPFHNYKTKNMEHIKYDYIIGENNHYLNKSENLPRTKGKIDLNYVKYNTCVYKDDENIKRQEQRKEEHIESRHANLLYEFERGITKNKKKDELYKYDMIENLSNKNMKYVNDIHKENNINHNMNHNNDVTNNYYFKDKEGNDILLKNNNSSGPLSNISHFTEENNFTYHKNETQNNHNKNNISNINNINNISNIIHISNDDNFHYYTNNEEHNNHSLDFSIHCEDNMNISNNNNNSQQILQEYNLKNSGNLNVSSINKSKGKLDKNVNYMNKLTMNNNYVNTDLQISYIENELQQKIKDFDKSLGTKFEDKCNLILNRIEKLLSYEWFNDGQ</sequence>
<reference evidence="3 4" key="1">
    <citation type="submission" date="2013-02" db="EMBL/GenBank/DDBJ databases">
        <title>The Genome Annotation of Plasmodium falciparum MaliPS096_E11.</title>
        <authorList>
            <consortium name="The Broad Institute Genome Sequencing Platform"/>
            <consortium name="The Broad Institute Genome Sequencing Center for Infectious Disease"/>
            <person name="Neafsey D."/>
            <person name="Hoffman S."/>
            <person name="Volkman S."/>
            <person name="Rosenthal P."/>
            <person name="Walker B."/>
            <person name="Young S.K."/>
            <person name="Zeng Q."/>
            <person name="Gargeya S."/>
            <person name="Fitzgerald M."/>
            <person name="Haas B."/>
            <person name="Abouelleil A."/>
            <person name="Allen A.W."/>
            <person name="Alvarado L."/>
            <person name="Arachchi H.M."/>
            <person name="Berlin A.M."/>
            <person name="Chapman S.B."/>
            <person name="Gainer-Dewar J."/>
            <person name="Goldberg J."/>
            <person name="Griggs A."/>
            <person name="Gujja S."/>
            <person name="Hansen M."/>
            <person name="Howarth C."/>
            <person name="Imamovic A."/>
            <person name="Ireland A."/>
            <person name="Larimer J."/>
            <person name="McCowan C."/>
            <person name="Murphy C."/>
            <person name="Pearson M."/>
            <person name="Poon T.W."/>
            <person name="Priest M."/>
            <person name="Roberts A."/>
            <person name="Saif S."/>
            <person name="Shea T."/>
            <person name="Sisk P."/>
            <person name="Sykes S."/>
            <person name="Wortman J."/>
            <person name="Nusbaum C."/>
            <person name="Birren B."/>
        </authorList>
    </citation>
    <scope>NUCLEOTIDE SEQUENCE [LARGE SCALE GENOMIC DNA]</scope>
    <source>
        <strain evidence="3 4">MaliPS096_E11</strain>
    </source>
</reference>
<protein>
    <submittedName>
        <fullName evidence="3">Uncharacterized protein</fullName>
    </submittedName>
</protein>
<dbReference type="AlphaFoldDB" id="A0A024WNF0"/>
<feature type="region of interest" description="Disordered" evidence="2">
    <location>
        <begin position="96"/>
        <end position="129"/>
    </location>
</feature>
<accession>A0A024WNF0</accession>
<evidence type="ECO:0000313" key="4">
    <source>
        <dbReference type="Proteomes" id="UP000030699"/>
    </source>
</evidence>
<feature type="coiled-coil region" evidence="1">
    <location>
        <begin position="747"/>
        <end position="774"/>
    </location>
</feature>
<evidence type="ECO:0000256" key="1">
    <source>
        <dbReference type="SAM" id="Coils"/>
    </source>
</evidence>
<gene>
    <name evidence="3" type="ORF">PFMALIP_03698</name>
</gene>